<dbReference type="EMBL" id="KB202544">
    <property type="protein sequence ID" value="ESO89756.1"/>
    <property type="molecule type" value="Genomic_DNA"/>
</dbReference>
<dbReference type="Gene3D" id="3.40.50.1000">
    <property type="entry name" value="HAD superfamily/HAD-like"/>
    <property type="match status" value="1"/>
</dbReference>
<dbReference type="Pfam" id="PF13671">
    <property type="entry name" value="AAA_33"/>
    <property type="match status" value="1"/>
</dbReference>
<reference evidence="7 8" key="1">
    <citation type="journal article" date="2013" name="Nature">
        <title>Insights into bilaterian evolution from three spiralian genomes.</title>
        <authorList>
            <person name="Simakov O."/>
            <person name="Marletaz F."/>
            <person name="Cho S.J."/>
            <person name="Edsinger-Gonzales E."/>
            <person name="Havlak P."/>
            <person name="Hellsten U."/>
            <person name="Kuo D.H."/>
            <person name="Larsson T."/>
            <person name="Lv J."/>
            <person name="Arendt D."/>
            <person name="Savage R."/>
            <person name="Osoegawa K."/>
            <person name="de Jong P."/>
            <person name="Grimwood J."/>
            <person name="Chapman J.A."/>
            <person name="Shapiro H."/>
            <person name="Aerts A."/>
            <person name="Otillar R.P."/>
            <person name="Terry A.Y."/>
            <person name="Boore J.L."/>
            <person name="Grigoriev I.V."/>
            <person name="Lindberg D.R."/>
            <person name="Seaver E.C."/>
            <person name="Weisblat D.A."/>
            <person name="Putnam N.H."/>
            <person name="Rokhsar D.S."/>
        </authorList>
    </citation>
    <scope>NUCLEOTIDE SEQUENCE [LARGE SCALE GENOMIC DNA]</scope>
</reference>
<dbReference type="GO" id="GO:0003690">
    <property type="term" value="F:double-stranded DNA binding"/>
    <property type="evidence" value="ECO:0007669"/>
    <property type="project" value="TreeGrafter"/>
</dbReference>
<dbReference type="Proteomes" id="UP000030746">
    <property type="component" value="Unassembled WGS sequence"/>
</dbReference>
<dbReference type="InterPro" id="IPR023214">
    <property type="entry name" value="HAD_sf"/>
</dbReference>
<dbReference type="GO" id="GO:0046404">
    <property type="term" value="F:ATP-dependent polydeoxyribonucleotide 5'-hydroxyl-kinase activity"/>
    <property type="evidence" value="ECO:0007669"/>
    <property type="project" value="InterPro"/>
</dbReference>
<dbReference type="GO" id="GO:0046403">
    <property type="term" value="F:polynucleotide 3'-phosphatase activity"/>
    <property type="evidence" value="ECO:0007669"/>
    <property type="project" value="InterPro"/>
</dbReference>
<dbReference type="PANTHER" id="PTHR12083">
    <property type="entry name" value="BIFUNCTIONAL POLYNUCLEOTIDE PHOSPHATASE/KINASE"/>
    <property type="match status" value="1"/>
</dbReference>
<dbReference type="CDD" id="cd01625">
    <property type="entry name" value="HAD_PNP"/>
    <property type="match status" value="1"/>
</dbReference>
<dbReference type="KEGG" id="lgi:LOTGIDRAFT_192663"/>
<dbReference type="Gene3D" id="3.40.50.300">
    <property type="entry name" value="P-loop containing nucleotide triphosphate hydrolases"/>
    <property type="match status" value="1"/>
</dbReference>
<dbReference type="InterPro" id="IPR013954">
    <property type="entry name" value="PNK3P"/>
</dbReference>
<dbReference type="RefSeq" id="XP_009059548.1">
    <property type="nucleotide sequence ID" value="XM_009061300.1"/>
</dbReference>
<dbReference type="InterPro" id="IPR027417">
    <property type="entry name" value="P-loop_NTPase"/>
</dbReference>
<name>V4A8X4_LOTGI</name>
<accession>V4A8X4</accession>
<dbReference type="Gene3D" id="2.60.200.20">
    <property type="match status" value="1"/>
</dbReference>
<dbReference type="InterPro" id="IPR008984">
    <property type="entry name" value="SMAD_FHA_dom_sf"/>
</dbReference>
<evidence type="ECO:0000313" key="8">
    <source>
        <dbReference type="Proteomes" id="UP000030746"/>
    </source>
</evidence>
<evidence type="ECO:0000313" key="7">
    <source>
        <dbReference type="EMBL" id="ESO89756.1"/>
    </source>
</evidence>
<sequence length="518" mass="58770">MKSCELICKNGTHDPIPLPDGEVVVLGRSPLTKIKDAKCSRNQVQLIADWKKQEVDVKQLGNHSGHIDQTKIEKGSSMKLKPGSTLYILNEDYPHEVQFQFHDIKPKRLSGIKILDKDKPESPVKPKIEFKFFTKKTPTANEWKQHDKLYVYSSKDIEGRSKIAGFDIDGTIITTASGKVFPTHSGDWKLHYPEIPKKIKELYASGYKIVLFTNQMGVARGKVKIEDLKEKFTNIVERLKVPIQVLVATGAGMYRKPCTGMWDFLKTEGNDGVEIKLRESFYVGDAAGRPDKWNPGRKKDFSCSDRLFAINIGVLFHTPEEFFLNKPIAKFSLPSFDPRNLSEEDPLTTPPGGKITSKSQEVIVLTGFPASGKTFFAKKYLVPKGYVHVNRDTLGTWQKCVSLCKKSLQGGKSVVVDNTNPNKESRERYVSCARDADVPVRCFVLSTTIDQAKHNERFREATDKSHKAINDLIMNSFKSKLVFPDKDEGFSEILKVNFVPKFENPDHFRLYRQFLMDK</sequence>
<dbReference type="SUPFAM" id="SSF52540">
    <property type="entry name" value="P-loop containing nucleoside triphosphate hydrolases"/>
    <property type="match status" value="1"/>
</dbReference>
<evidence type="ECO:0000256" key="2">
    <source>
        <dbReference type="ARBA" id="ARBA00022763"/>
    </source>
</evidence>
<evidence type="ECO:0000256" key="3">
    <source>
        <dbReference type="ARBA" id="ARBA00022801"/>
    </source>
</evidence>
<comment type="subcellular location">
    <subcellularLocation>
        <location evidence="1">Nucleus</location>
    </subcellularLocation>
</comment>
<proteinExistence type="predicted"/>
<evidence type="ECO:0000259" key="6">
    <source>
        <dbReference type="Pfam" id="PF17913"/>
    </source>
</evidence>
<keyword evidence="5" id="KW-0539">Nucleus</keyword>
<keyword evidence="4" id="KW-0234">DNA repair</keyword>
<dbReference type="InterPro" id="IPR041388">
    <property type="entry name" value="FHA_2"/>
</dbReference>
<dbReference type="Pfam" id="PF17913">
    <property type="entry name" value="FHA_2"/>
    <property type="match status" value="1"/>
</dbReference>
<dbReference type="SUPFAM" id="SSF49879">
    <property type="entry name" value="SMAD/FHA domain"/>
    <property type="match status" value="1"/>
</dbReference>
<dbReference type="GO" id="GO:0006281">
    <property type="term" value="P:DNA repair"/>
    <property type="evidence" value="ECO:0007669"/>
    <property type="project" value="UniProtKB-KW"/>
</dbReference>
<dbReference type="InterPro" id="IPR006549">
    <property type="entry name" value="HAD-SF_hydro_IIIA"/>
</dbReference>
<evidence type="ECO:0000256" key="4">
    <source>
        <dbReference type="ARBA" id="ARBA00023204"/>
    </source>
</evidence>
<dbReference type="AlphaFoldDB" id="V4A8X4"/>
<keyword evidence="2" id="KW-0227">DNA damage</keyword>
<dbReference type="InterPro" id="IPR006551">
    <property type="entry name" value="Polynucleotide_phosphatase"/>
</dbReference>
<keyword evidence="8" id="KW-1185">Reference proteome</keyword>
<dbReference type="NCBIfam" id="TIGR01662">
    <property type="entry name" value="HAD-SF-IIIA"/>
    <property type="match status" value="1"/>
</dbReference>
<dbReference type="CTD" id="20244993"/>
<dbReference type="GeneID" id="20244993"/>
<dbReference type="Pfam" id="PF08645">
    <property type="entry name" value="PNK3P"/>
    <property type="match status" value="1"/>
</dbReference>
<dbReference type="OrthoDB" id="19045at2759"/>
<dbReference type="PANTHER" id="PTHR12083:SF9">
    <property type="entry name" value="BIFUNCTIONAL POLYNUCLEOTIDE PHOSPHATASE_KINASE"/>
    <property type="match status" value="1"/>
</dbReference>
<evidence type="ECO:0000256" key="5">
    <source>
        <dbReference type="ARBA" id="ARBA00023242"/>
    </source>
</evidence>
<dbReference type="FunFam" id="3.40.50.300:FF:000737">
    <property type="entry name" value="Bifunctional polynucleotide phosphatase/kinase"/>
    <property type="match status" value="1"/>
</dbReference>
<dbReference type="InterPro" id="IPR006550">
    <property type="entry name" value="PNKP"/>
</dbReference>
<dbReference type="NCBIfam" id="TIGR01664">
    <property type="entry name" value="DNA-3'-Pase"/>
    <property type="match status" value="1"/>
</dbReference>
<dbReference type="GO" id="GO:0005634">
    <property type="term" value="C:nucleus"/>
    <property type="evidence" value="ECO:0007669"/>
    <property type="project" value="UniProtKB-SubCell"/>
</dbReference>
<dbReference type="SUPFAM" id="SSF56784">
    <property type="entry name" value="HAD-like"/>
    <property type="match status" value="1"/>
</dbReference>
<dbReference type="HOGENOM" id="CLU_014938_1_1_1"/>
<gene>
    <name evidence="7" type="ORF">LOTGIDRAFT_192663</name>
</gene>
<dbReference type="InterPro" id="IPR036412">
    <property type="entry name" value="HAD-like_sf"/>
</dbReference>
<dbReference type="FunFam" id="3.40.50.1000:FF:000078">
    <property type="entry name" value="Bifunctional polynucleotide phosphatase/kinase"/>
    <property type="match status" value="1"/>
</dbReference>
<dbReference type="OMA" id="AADWKWW"/>
<keyword evidence="3" id="KW-0378">Hydrolase</keyword>
<feature type="domain" description="PNK FHA" evidence="6">
    <location>
        <begin position="4"/>
        <end position="74"/>
    </location>
</feature>
<evidence type="ECO:0000256" key="1">
    <source>
        <dbReference type="ARBA" id="ARBA00004123"/>
    </source>
</evidence>
<dbReference type="NCBIfam" id="TIGR01663">
    <property type="entry name" value="PNK-3'Pase"/>
    <property type="match status" value="1"/>
</dbReference>
<dbReference type="STRING" id="225164.V4A8X4"/>
<protein>
    <recommendedName>
        <fullName evidence="6">PNK FHA domain-containing protein</fullName>
    </recommendedName>
</protein>
<organism evidence="7 8">
    <name type="scientific">Lottia gigantea</name>
    <name type="common">Giant owl limpet</name>
    <dbReference type="NCBI Taxonomy" id="225164"/>
    <lineage>
        <taxon>Eukaryota</taxon>
        <taxon>Metazoa</taxon>
        <taxon>Spiralia</taxon>
        <taxon>Lophotrochozoa</taxon>
        <taxon>Mollusca</taxon>
        <taxon>Gastropoda</taxon>
        <taxon>Patellogastropoda</taxon>
        <taxon>Lottioidea</taxon>
        <taxon>Lottiidae</taxon>
        <taxon>Lottia</taxon>
    </lineage>
</organism>